<accession>A0A3B4AGH1</accession>
<dbReference type="InterPro" id="IPR050671">
    <property type="entry name" value="CD300_family_receptors"/>
</dbReference>
<dbReference type="Proteomes" id="UP000261520">
    <property type="component" value="Unplaced"/>
</dbReference>
<dbReference type="GO" id="GO:0004888">
    <property type="term" value="F:transmembrane signaling receptor activity"/>
    <property type="evidence" value="ECO:0007669"/>
    <property type="project" value="TreeGrafter"/>
</dbReference>
<dbReference type="CDD" id="cd05716">
    <property type="entry name" value="IgV_pIgR_like"/>
    <property type="match status" value="1"/>
</dbReference>
<evidence type="ECO:0000256" key="4">
    <source>
        <dbReference type="SAM" id="Phobius"/>
    </source>
</evidence>
<keyword evidence="3 4" id="KW-0472">Membrane</keyword>
<dbReference type="InterPro" id="IPR013106">
    <property type="entry name" value="Ig_V-set"/>
</dbReference>
<reference evidence="6" key="1">
    <citation type="submission" date="2025-08" db="UniProtKB">
        <authorList>
            <consortium name="Ensembl"/>
        </authorList>
    </citation>
    <scope>IDENTIFICATION</scope>
</reference>
<evidence type="ECO:0000256" key="3">
    <source>
        <dbReference type="ARBA" id="ARBA00023136"/>
    </source>
</evidence>
<dbReference type="Gene3D" id="2.60.40.10">
    <property type="entry name" value="Immunoglobulins"/>
    <property type="match status" value="1"/>
</dbReference>
<evidence type="ECO:0000313" key="7">
    <source>
        <dbReference type="Proteomes" id="UP000261520"/>
    </source>
</evidence>
<name>A0A3B4AGH1_9GOBI</name>
<evidence type="ECO:0000259" key="5">
    <source>
        <dbReference type="SMART" id="SM00409"/>
    </source>
</evidence>
<sequence>HLKWCCVTPHDVEGFLGQSVTLQCPYPDEHRPNTKFLCKGDKRTTCQTVVSSRERKDRFRLQDTRSSSSFSVTITGLTQTDAGAYWCGSDSHLRIILYVVPGLLLILVVVTSVIVYKYSCLRTQGTWNRCMSVYL</sequence>
<dbReference type="InterPro" id="IPR013783">
    <property type="entry name" value="Ig-like_fold"/>
</dbReference>
<dbReference type="Ensembl" id="ENSPMGT00000017253.1">
    <property type="protein sequence ID" value="ENSPMGP00000016173.1"/>
    <property type="gene ID" value="ENSPMGG00000013278.1"/>
</dbReference>
<evidence type="ECO:0000256" key="2">
    <source>
        <dbReference type="ARBA" id="ARBA00022692"/>
    </source>
</evidence>
<feature type="transmembrane region" description="Helical" evidence="4">
    <location>
        <begin position="95"/>
        <end position="116"/>
    </location>
</feature>
<evidence type="ECO:0000313" key="6">
    <source>
        <dbReference type="Ensembl" id="ENSPMGP00000016173.1"/>
    </source>
</evidence>
<dbReference type="PANTHER" id="PTHR11860">
    <property type="entry name" value="POLYMERIC-IMMUNOGLOBULIN RECEPTOR"/>
    <property type="match status" value="1"/>
</dbReference>
<evidence type="ECO:0000256" key="1">
    <source>
        <dbReference type="ARBA" id="ARBA00004370"/>
    </source>
</evidence>
<dbReference type="InterPro" id="IPR036179">
    <property type="entry name" value="Ig-like_dom_sf"/>
</dbReference>
<keyword evidence="2 4" id="KW-0812">Transmembrane</keyword>
<dbReference type="SUPFAM" id="SSF48726">
    <property type="entry name" value="Immunoglobulin"/>
    <property type="match status" value="1"/>
</dbReference>
<dbReference type="AlphaFoldDB" id="A0A3B4AGH1"/>
<organism evidence="6 7">
    <name type="scientific">Periophthalmus magnuspinnatus</name>
    <dbReference type="NCBI Taxonomy" id="409849"/>
    <lineage>
        <taxon>Eukaryota</taxon>
        <taxon>Metazoa</taxon>
        <taxon>Chordata</taxon>
        <taxon>Craniata</taxon>
        <taxon>Vertebrata</taxon>
        <taxon>Euteleostomi</taxon>
        <taxon>Actinopterygii</taxon>
        <taxon>Neopterygii</taxon>
        <taxon>Teleostei</taxon>
        <taxon>Neoteleostei</taxon>
        <taxon>Acanthomorphata</taxon>
        <taxon>Gobiaria</taxon>
        <taxon>Gobiiformes</taxon>
        <taxon>Gobioidei</taxon>
        <taxon>Gobiidae</taxon>
        <taxon>Oxudercinae</taxon>
        <taxon>Periophthalmus</taxon>
    </lineage>
</organism>
<dbReference type="InterPro" id="IPR003599">
    <property type="entry name" value="Ig_sub"/>
</dbReference>
<dbReference type="STRING" id="409849.ENSPMGP00000016173"/>
<keyword evidence="7" id="KW-1185">Reference proteome</keyword>
<dbReference type="GO" id="GO:0005886">
    <property type="term" value="C:plasma membrane"/>
    <property type="evidence" value="ECO:0007669"/>
    <property type="project" value="TreeGrafter"/>
</dbReference>
<proteinExistence type="predicted"/>
<comment type="subcellular location">
    <subcellularLocation>
        <location evidence="1">Membrane</location>
    </subcellularLocation>
</comment>
<feature type="domain" description="Immunoglobulin" evidence="5">
    <location>
        <begin position="9"/>
        <end position="108"/>
    </location>
</feature>
<reference evidence="6" key="2">
    <citation type="submission" date="2025-09" db="UniProtKB">
        <authorList>
            <consortium name="Ensembl"/>
        </authorList>
    </citation>
    <scope>IDENTIFICATION</scope>
</reference>
<dbReference type="PANTHER" id="PTHR11860:SF87">
    <property type="entry name" value="CMRF35-LIKE MOLECULE 8"/>
    <property type="match status" value="1"/>
</dbReference>
<keyword evidence="4" id="KW-1133">Transmembrane helix</keyword>
<dbReference type="Pfam" id="PF07686">
    <property type="entry name" value="V-set"/>
    <property type="match status" value="1"/>
</dbReference>
<protein>
    <recommendedName>
        <fullName evidence="5">Immunoglobulin domain-containing protein</fullName>
    </recommendedName>
</protein>
<dbReference type="SMART" id="SM00409">
    <property type="entry name" value="IG"/>
    <property type="match status" value="1"/>
</dbReference>